<dbReference type="AlphaFoldDB" id="A0A183NEH6"/>
<keyword evidence="9" id="KW-0408">Iron</keyword>
<dbReference type="Gene3D" id="1.20.120.1770">
    <property type="match status" value="1"/>
</dbReference>
<evidence type="ECO:0000259" key="12">
    <source>
        <dbReference type="SMART" id="SM00665"/>
    </source>
</evidence>
<evidence type="ECO:0000256" key="9">
    <source>
        <dbReference type="ARBA" id="ARBA00023004"/>
    </source>
</evidence>
<dbReference type="GO" id="GO:0046872">
    <property type="term" value="F:metal ion binding"/>
    <property type="evidence" value="ECO:0007669"/>
    <property type="project" value="UniProtKB-KW"/>
</dbReference>
<organism evidence="13 14">
    <name type="scientific">Schistosoma mattheei</name>
    <dbReference type="NCBI Taxonomy" id="31246"/>
    <lineage>
        <taxon>Eukaryota</taxon>
        <taxon>Metazoa</taxon>
        <taxon>Spiralia</taxon>
        <taxon>Lophotrochozoa</taxon>
        <taxon>Platyhelminthes</taxon>
        <taxon>Trematoda</taxon>
        <taxon>Digenea</taxon>
        <taxon>Strigeidida</taxon>
        <taxon>Schistosomatoidea</taxon>
        <taxon>Schistosomatidae</taxon>
        <taxon>Schistosoma</taxon>
    </lineage>
</organism>
<keyword evidence="7" id="KW-0249">Electron transport</keyword>
<dbReference type="GO" id="GO:0016020">
    <property type="term" value="C:membrane"/>
    <property type="evidence" value="ECO:0007669"/>
    <property type="project" value="UniProtKB-SubCell"/>
</dbReference>
<comment type="cofactor">
    <cofactor evidence="1">
        <name>heme b</name>
        <dbReference type="ChEBI" id="CHEBI:60344"/>
    </cofactor>
</comment>
<dbReference type="SMART" id="SM00665">
    <property type="entry name" value="B561"/>
    <property type="match status" value="1"/>
</dbReference>
<dbReference type="GO" id="GO:0140571">
    <property type="term" value="F:transmembrane ascorbate ferrireductase activity"/>
    <property type="evidence" value="ECO:0007669"/>
    <property type="project" value="UniProtKB-EC"/>
</dbReference>
<evidence type="ECO:0000256" key="3">
    <source>
        <dbReference type="ARBA" id="ARBA00022448"/>
    </source>
</evidence>
<dbReference type="EC" id="7.2.1.3" evidence="11"/>
<keyword evidence="5" id="KW-0812">Transmembrane</keyword>
<keyword evidence="14" id="KW-1185">Reference proteome</keyword>
<dbReference type="STRING" id="31246.A0A183NEH6"/>
<evidence type="ECO:0000256" key="1">
    <source>
        <dbReference type="ARBA" id="ARBA00001970"/>
    </source>
</evidence>
<feature type="domain" description="Cytochrome b561" evidence="12">
    <location>
        <begin position="79"/>
        <end position="189"/>
    </location>
</feature>
<evidence type="ECO:0000256" key="11">
    <source>
        <dbReference type="ARBA" id="ARBA00024225"/>
    </source>
</evidence>
<dbReference type="PANTHER" id="PTHR15422:SF24">
    <property type="entry name" value="DOMON RELATED DOMAIN-CONTAINING PROTEIN"/>
    <property type="match status" value="1"/>
</dbReference>
<dbReference type="InterPro" id="IPR006593">
    <property type="entry name" value="Cyt_b561/ferric_Rdtase_TM"/>
</dbReference>
<evidence type="ECO:0000313" key="14">
    <source>
        <dbReference type="Proteomes" id="UP000269396"/>
    </source>
</evidence>
<accession>A0A183NEH6</accession>
<reference evidence="13 14" key="1">
    <citation type="submission" date="2018-11" db="EMBL/GenBank/DDBJ databases">
        <authorList>
            <consortium name="Pathogen Informatics"/>
        </authorList>
    </citation>
    <scope>NUCLEOTIDE SEQUENCE [LARGE SCALE GENOMIC DNA]</scope>
    <source>
        <strain>Denwood</strain>
        <strain evidence="14">Zambia</strain>
    </source>
</reference>
<dbReference type="EMBL" id="UZAL01000453">
    <property type="protein sequence ID" value="VDO70859.1"/>
    <property type="molecule type" value="Genomic_DNA"/>
</dbReference>
<evidence type="ECO:0000313" key="13">
    <source>
        <dbReference type="EMBL" id="VDO70859.1"/>
    </source>
</evidence>
<evidence type="ECO:0000256" key="5">
    <source>
        <dbReference type="ARBA" id="ARBA00022692"/>
    </source>
</evidence>
<protein>
    <recommendedName>
        <fullName evidence="11">ascorbate ferrireductase (transmembrane)</fullName>
        <ecNumber evidence="11">7.2.1.3</ecNumber>
    </recommendedName>
</protein>
<proteinExistence type="predicted"/>
<evidence type="ECO:0000256" key="7">
    <source>
        <dbReference type="ARBA" id="ARBA00022982"/>
    </source>
</evidence>
<keyword evidence="6" id="KW-0479">Metal-binding</keyword>
<dbReference type="GO" id="GO:0020037">
    <property type="term" value="F:heme binding"/>
    <property type="evidence" value="ECO:0007669"/>
    <property type="project" value="TreeGrafter"/>
</dbReference>
<keyword evidence="8" id="KW-1133">Transmembrane helix</keyword>
<evidence type="ECO:0000256" key="4">
    <source>
        <dbReference type="ARBA" id="ARBA00022617"/>
    </source>
</evidence>
<name>A0A183NEH6_9TREM</name>
<dbReference type="Proteomes" id="UP000269396">
    <property type="component" value="Unassembled WGS sequence"/>
</dbReference>
<keyword evidence="3" id="KW-0813">Transport</keyword>
<dbReference type="CDD" id="cd08760">
    <property type="entry name" value="Cyt_b561_FRRS1_like"/>
    <property type="match status" value="1"/>
</dbReference>
<evidence type="ECO:0000256" key="6">
    <source>
        <dbReference type="ARBA" id="ARBA00022723"/>
    </source>
</evidence>
<evidence type="ECO:0000256" key="8">
    <source>
        <dbReference type="ARBA" id="ARBA00022989"/>
    </source>
</evidence>
<keyword evidence="10" id="KW-0472">Membrane</keyword>
<sequence>MCENILQFIFIVLFDFTTLLSKHLICKPVLKIISHDYRNCLYILRILPPTNRTLVDVYPVRISSVLNNEKNRIPSDVKAHACLMILAWGFCNPNAIIISRHFKKGWPGRTINNFAYWFQFHIILQSFTLAFVLLALMIIVVHVMGYSNLNDLPFSAHPACGFRAITKYVHQVAGILSQMLAVPTALIGLQMPALGYGVCSSKIYSTLFAITVVLNVIVEITLEVIGYKIGKNVKSKCEDPDFIYYHVYISCAVNPKHSS</sequence>
<dbReference type="InterPro" id="IPR045150">
    <property type="entry name" value="CYB561D1/2"/>
</dbReference>
<dbReference type="PANTHER" id="PTHR15422">
    <property type="entry name" value="OS05G0565100 PROTEIN"/>
    <property type="match status" value="1"/>
</dbReference>
<evidence type="ECO:0000256" key="2">
    <source>
        <dbReference type="ARBA" id="ARBA00004141"/>
    </source>
</evidence>
<evidence type="ECO:0000256" key="10">
    <source>
        <dbReference type="ARBA" id="ARBA00023136"/>
    </source>
</evidence>
<dbReference type="GO" id="GO:0140575">
    <property type="term" value="F:transmembrane monodehydroascorbate reductase activity"/>
    <property type="evidence" value="ECO:0007669"/>
    <property type="project" value="InterPro"/>
</dbReference>
<comment type="subcellular location">
    <subcellularLocation>
        <location evidence="2">Membrane</location>
        <topology evidence="2">Multi-pass membrane protein</topology>
    </subcellularLocation>
</comment>
<keyword evidence="4" id="KW-0349">Heme</keyword>
<gene>
    <name evidence="13" type="ORF">SMTD_LOCUS512</name>
</gene>